<evidence type="ECO:0000313" key="2">
    <source>
        <dbReference type="Proteomes" id="UP000594261"/>
    </source>
</evidence>
<organism evidence="1 2">
    <name type="scientific">Quercus lobata</name>
    <name type="common">Valley oak</name>
    <dbReference type="NCBI Taxonomy" id="97700"/>
    <lineage>
        <taxon>Eukaryota</taxon>
        <taxon>Viridiplantae</taxon>
        <taxon>Streptophyta</taxon>
        <taxon>Embryophyta</taxon>
        <taxon>Tracheophyta</taxon>
        <taxon>Spermatophyta</taxon>
        <taxon>Magnoliopsida</taxon>
        <taxon>eudicotyledons</taxon>
        <taxon>Gunneridae</taxon>
        <taxon>Pentapetalae</taxon>
        <taxon>rosids</taxon>
        <taxon>fabids</taxon>
        <taxon>Fagales</taxon>
        <taxon>Fagaceae</taxon>
        <taxon>Quercus</taxon>
    </lineage>
</organism>
<dbReference type="AlphaFoldDB" id="A0A7N2LKH4"/>
<dbReference type="EnsemblPlants" id="QL04p092506:mrna">
    <property type="protein sequence ID" value="QL04p092506:mrna"/>
    <property type="gene ID" value="QL04p092506"/>
</dbReference>
<proteinExistence type="predicted"/>
<dbReference type="Pfam" id="PF20430">
    <property type="entry name" value="Eplus_motif"/>
    <property type="match status" value="1"/>
</dbReference>
<accession>A0A7N2LKH4</accession>
<name>A0A7N2LKH4_QUELO</name>
<reference evidence="1" key="2">
    <citation type="submission" date="2021-01" db="UniProtKB">
        <authorList>
            <consortium name="EnsemblPlants"/>
        </authorList>
    </citation>
    <scope>IDENTIFICATION</scope>
</reference>
<protein>
    <submittedName>
        <fullName evidence="1">Uncharacterized protein</fullName>
    </submittedName>
</protein>
<evidence type="ECO:0000313" key="1">
    <source>
        <dbReference type="EnsemblPlants" id="QL04p092506:mrna"/>
    </source>
</evidence>
<sequence length="180" mass="19607">MEAAGKHEASEADEAERWEEIAKMRRLMRDHGVKKAPGVEFNHSRWRGHEFVAGDESHPQAEEIFQTWGKLLQILKLKGFVPNTRFCAEQIQMVIQNMVEDEVELGGGDEAILVLIVELKCVMELGGSAIFGATVAEGGELGQGNEAVMVGVELVHDAAELVLVEEGGAEGAEDGIELPM</sequence>
<dbReference type="InParanoid" id="A0A7N2LKH4"/>
<dbReference type="InterPro" id="IPR046849">
    <property type="entry name" value="E2_motif"/>
</dbReference>
<dbReference type="Gramene" id="QL04p092506:mrna">
    <property type="protein sequence ID" value="QL04p092506:mrna"/>
    <property type="gene ID" value="QL04p092506"/>
</dbReference>
<reference evidence="1 2" key="1">
    <citation type="journal article" date="2016" name="G3 (Bethesda)">
        <title>First Draft Assembly and Annotation of the Genome of a California Endemic Oak Quercus lobata Nee (Fagaceae).</title>
        <authorList>
            <person name="Sork V.L."/>
            <person name="Fitz-Gibbon S.T."/>
            <person name="Puiu D."/>
            <person name="Crepeau M."/>
            <person name="Gugger P.F."/>
            <person name="Sherman R."/>
            <person name="Stevens K."/>
            <person name="Langley C.H."/>
            <person name="Pellegrini M."/>
            <person name="Salzberg S.L."/>
        </authorList>
    </citation>
    <scope>NUCLEOTIDE SEQUENCE [LARGE SCALE GENOMIC DNA]</scope>
    <source>
        <strain evidence="1 2">cv. SW786</strain>
    </source>
</reference>
<keyword evidence="2" id="KW-1185">Reference proteome</keyword>
<dbReference type="Proteomes" id="UP000594261">
    <property type="component" value="Chromosome 4"/>
</dbReference>
<dbReference type="EMBL" id="LRBV02000004">
    <property type="status" value="NOT_ANNOTATED_CDS"/>
    <property type="molecule type" value="Genomic_DNA"/>
</dbReference>